<accession>E3MHS2</accession>
<evidence type="ECO:0000259" key="1">
    <source>
        <dbReference type="Pfam" id="PF07735"/>
    </source>
</evidence>
<dbReference type="OrthoDB" id="5887497at2759"/>
<dbReference type="Proteomes" id="UP000008281">
    <property type="component" value="Unassembled WGS sequence"/>
</dbReference>
<dbReference type="Pfam" id="PF07735">
    <property type="entry name" value="FBA_2"/>
    <property type="match status" value="1"/>
</dbReference>
<keyword evidence="3" id="KW-1185">Reference proteome</keyword>
<protein>
    <recommendedName>
        <fullName evidence="1">Sdz-33 F-box domain-containing protein</fullName>
    </recommendedName>
</protein>
<dbReference type="InParanoid" id="E3MHS2"/>
<name>E3MHS2_CAERE</name>
<dbReference type="InterPro" id="IPR012885">
    <property type="entry name" value="F-box_Sdz-33"/>
</dbReference>
<evidence type="ECO:0000313" key="3">
    <source>
        <dbReference type="Proteomes" id="UP000008281"/>
    </source>
</evidence>
<evidence type="ECO:0000313" key="2">
    <source>
        <dbReference type="EMBL" id="EFP02141.1"/>
    </source>
</evidence>
<dbReference type="PANTHER" id="PTHR21503:SF8">
    <property type="entry name" value="F-BOX ASSOCIATED DOMAIN-CONTAINING PROTEIN-RELATED"/>
    <property type="match status" value="1"/>
</dbReference>
<dbReference type="AlphaFoldDB" id="E3MHS2"/>
<organism evidence="3">
    <name type="scientific">Caenorhabditis remanei</name>
    <name type="common">Caenorhabditis vulgaris</name>
    <dbReference type="NCBI Taxonomy" id="31234"/>
    <lineage>
        <taxon>Eukaryota</taxon>
        <taxon>Metazoa</taxon>
        <taxon>Ecdysozoa</taxon>
        <taxon>Nematoda</taxon>
        <taxon>Chromadorea</taxon>
        <taxon>Rhabditida</taxon>
        <taxon>Rhabditina</taxon>
        <taxon>Rhabditomorpha</taxon>
        <taxon>Rhabditoidea</taxon>
        <taxon>Rhabditidae</taxon>
        <taxon>Peloderinae</taxon>
        <taxon>Caenorhabditis</taxon>
    </lineage>
</organism>
<proteinExistence type="predicted"/>
<dbReference type="eggNOG" id="ENOG502THJ8">
    <property type="taxonomic scope" value="Eukaryota"/>
</dbReference>
<dbReference type="EMBL" id="DS268446">
    <property type="protein sequence ID" value="EFP02141.1"/>
    <property type="molecule type" value="Genomic_DNA"/>
</dbReference>
<gene>
    <name evidence="2" type="ORF">CRE_24931</name>
</gene>
<sequence>MIFKLPYVVQTNVIQQMELYEQYFLGLCSKRAELFIHRMPRRYNATVINLYSSCIQVQKPGVRGEDVMMWTLNDNCGENEEVFNASGDNGIELKYKEVKIVCRISYHPINHIPIFWCDDNHKKIISLAIHYSFCDVLKISPILQIKCRMNRLSDFPDVKEIDNIFECGPAGDREEYAMFFERVDIKNSAKLYAFPSPYFKPESKLLSIDHINIINSRWLTRDHLLNFNGRSARFLMAEHIRSDDVIEFIRRWQQGSYGKLEVIWISLSYMKTFSRNTILENFDLKPWDPSKRAARFPYPDGSIVAEENDILDLTNEMDIQRASDGRLATVVISNTEFRFFVWNEPFPTATAAKSRTDAWDGREWLIQRKIYF</sequence>
<dbReference type="OMA" id="FLENATW"/>
<dbReference type="PANTHER" id="PTHR21503">
    <property type="entry name" value="F-BOX-CONTAINING HYPOTHETICAL PROTEIN C.ELEGANS"/>
    <property type="match status" value="1"/>
</dbReference>
<reference evidence="2" key="1">
    <citation type="submission" date="2007-07" db="EMBL/GenBank/DDBJ databases">
        <title>PCAP assembly of the Caenorhabditis remanei genome.</title>
        <authorList>
            <consortium name="The Caenorhabditis remanei Sequencing Consortium"/>
            <person name="Wilson R.K."/>
        </authorList>
    </citation>
    <scope>NUCLEOTIDE SEQUENCE [LARGE SCALE GENOMIC DNA]</scope>
    <source>
        <strain evidence="2">PB4641</strain>
    </source>
</reference>
<dbReference type="HOGENOM" id="CLU_040220_2_1_1"/>
<feature type="domain" description="Sdz-33 F-box" evidence="1">
    <location>
        <begin position="208"/>
        <end position="265"/>
    </location>
</feature>